<sequence>MAKAPLGIRLAQALDLIGDQGQAQNGDGLPQRNAPSPLSVFVPFIRKRGERRARRLTESPNKTSSSKFKAEAQLALPADNQWHNTGVQLNPGDSVTLAARGRLFLSKPLEVSVGAKTCLWWRIGDGEMRRCTQETHTLVADQQGELRLQAALPGAFGTPDGCTSIDPPPPAMLGELDIRISKTTAATQSTIKQKPPQGWQYLWRLGEADIFSTCEHEAGAICCDTHGDVGILQYPVDMPLDKHSLLRWEWLVDALPSSLPEHIQPTHDYLSIAVEFDNGLDLTYMWSSQLAPDTIFQCPLPYWDKRETHWVLRNPSSDPLGRWLVESRPIQSDYQQAIGGELPSRIVKIWLIANSAFQNGHGSCKYRGITVGNREQRFTL</sequence>
<dbReference type="Pfam" id="PF11249">
    <property type="entry name" value="DUF3047"/>
    <property type="match status" value="1"/>
</dbReference>
<keyword evidence="2" id="KW-1185">Reference proteome</keyword>
<name>A0A927GXI0_9GAMM</name>
<organism evidence="1 2">
    <name type="scientific">Spongiibacter pelagi</name>
    <dbReference type="NCBI Taxonomy" id="2760804"/>
    <lineage>
        <taxon>Bacteria</taxon>
        <taxon>Pseudomonadati</taxon>
        <taxon>Pseudomonadota</taxon>
        <taxon>Gammaproteobacteria</taxon>
        <taxon>Cellvibrionales</taxon>
        <taxon>Spongiibacteraceae</taxon>
        <taxon>Spongiibacter</taxon>
    </lineage>
</organism>
<evidence type="ECO:0000313" key="2">
    <source>
        <dbReference type="Proteomes" id="UP000610558"/>
    </source>
</evidence>
<dbReference type="InterPro" id="IPR021409">
    <property type="entry name" value="DUF3047"/>
</dbReference>
<proteinExistence type="predicted"/>
<dbReference type="Proteomes" id="UP000610558">
    <property type="component" value="Unassembled WGS sequence"/>
</dbReference>
<dbReference type="AlphaFoldDB" id="A0A927GXI0"/>
<protein>
    <submittedName>
        <fullName evidence="1">DUF3047 domain-containing protein</fullName>
    </submittedName>
</protein>
<evidence type="ECO:0000313" key="1">
    <source>
        <dbReference type="EMBL" id="MBD2859444.1"/>
    </source>
</evidence>
<reference evidence="1" key="1">
    <citation type="submission" date="2020-09" db="EMBL/GenBank/DDBJ databases">
        <authorList>
            <person name="Yoon J.-W."/>
        </authorList>
    </citation>
    <scope>NUCLEOTIDE SEQUENCE</scope>
    <source>
        <strain evidence="1">KMU-158</strain>
    </source>
</reference>
<gene>
    <name evidence="1" type="ORF">IB286_10555</name>
</gene>
<comment type="caution">
    <text evidence="1">The sequence shown here is derived from an EMBL/GenBank/DDBJ whole genome shotgun (WGS) entry which is preliminary data.</text>
</comment>
<accession>A0A927GXI0</accession>
<dbReference type="RefSeq" id="WP_190765295.1">
    <property type="nucleotide sequence ID" value="NZ_JACXLD010000005.1"/>
</dbReference>
<dbReference type="EMBL" id="JACXLD010000005">
    <property type="protein sequence ID" value="MBD2859444.1"/>
    <property type="molecule type" value="Genomic_DNA"/>
</dbReference>